<dbReference type="Proteomes" id="UP000193240">
    <property type="component" value="Unassembled WGS sequence"/>
</dbReference>
<dbReference type="AlphaFoldDB" id="A0A1Y2LZ24"/>
<dbReference type="STRING" id="105696.A0A1Y2LZ24"/>
<evidence type="ECO:0000256" key="1">
    <source>
        <dbReference type="SAM" id="MobiDB-lite"/>
    </source>
</evidence>
<name>A0A1Y2LZ24_EPING</name>
<feature type="region of interest" description="Disordered" evidence="1">
    <location>
        <begin position="1"/>
        <end position="26"/>
    </location>
</feature>
<dbReference type="EMBL" id="KZ107845">
    <property type="protein sequence ID" value="OSS48972.1"/>
    <property type="molecule type" value="Genomic_DNA"/>
</dbReference>
<dbReference type="InParanoid" id="A0A1Y2LZ24"/>
<protein>
    <recommendedName>
        <fullName evidence="2">Heterokaryon incompatibility domain-containing protein</fullName>
    </recommendedName>
</protein>
<dbReference type="OMA" id="HERYIWI"/>
<evidence type="ECO:0000313" key="3">
    <source>
        <dbReference type="EMBL" id="OSS48972.1"/>
    </source>
</evidence>
<keyword evidence="4" id="KW-1185">Reference proteome</keyword>
<dbReference type="PANTHER" id="PTHR33112">
    <property type="entry name" value="DOMAIN PROTEIN, PUTATIVE-RELATED"/>
    <property type="match status" value="1"/>
</dbReference>
<reference evidence="3 4" key="1">
    <citation type="journal article" date="2017" name="Genome Announc.">
        <title>Genome sequence of the saprophytic ascomycete Epicoccum nigrum ICMP 19927 strain isolated from New Zealand.</title>
        <authorList>
            <person name="Fokin M."/>
            <person name="Fleetwood D."/>
            <person name="Weir B.S."/>
            <person name="Villas-Boas S.G."/>
        </authorList>
    </citation>
    <scope>NUCLEOTIDE SEQUENCE [LARGE SCALE GENOMIC DNA]</scope>
    <source>
        <strain evidence="3 4">ICMP 19927</strain>
    </source>
</reference>
<evidence type="ECO:0000313" key="4">
    <source>
        <dbReference type="Proteomes" id="UP000193240"/>
    </source>
</evidence>
<accession>A0A1Y2LZ24</accession>
<feature type="domain" description="Heterokaryon incompatibility" evidence="2">
    <location>
        <begin position="95"/>
        <end position="246"/>
    </location>
</feature>
<organism evidence="3 4">
    <name type="scientific">Epicoccum nigrum</name>
    <name type="common">Soil fungus</name>
    <name type="synonym">Epicoccum purpurascens</name>
    <dbReference type="NCBI Taxonomy" id="105696"/>
    <lineage>
        <taxon>Eukaryota</taxon>
        <taxon>Fungi</taxon>
        <taxon>Dikarya</taxon>
        <taxon>Ascomycota</taxon>
        <taxon>Pezizomycotina</taxon>
        <taxon>Dothideomycetes</taxon>
        <taxon>Pleosporomycetidae</taxon>
        <taxon>Pleosporales</taxon>
        <taxon>Pleosporineae</taxon>
        <taxon>Didymellaceae</taxon>
        <taxon>Epicoccum</taxon>
    </lineage>
</organism>
<sequence length="509" mass="57921">MSAKRKRSLGSHSPEVLASDPRSTTHSPHCPAYLNFLNDCLKTCNNVHAHVCVPASISDREPDGRPAYLIDVARYCIVEVKHLLEHPPDAQPLRYLALSYVWPKKKLGQPLCLKRANLTRFKTSGSFKNRNNLKQVPAVVQHAIAVTTRFHERYIWIDRFCIVQDDPDVQLQISHMDDTYGDAYLTIIAASSRPSSEARYEAAEWPMFEASNGHQLDSNYHESRIVELQAALATSEWSGRGWTYQEEILSRRSAIFTDSGLYYDCQCVTWDGVFLKPEDVKTPKFDPSRYSLRKWWPDFEAYINVISLYNVRDFTYPQDDLKGISATLRTLSPAFPGGFIAGLPLIFLEHVLLWQPFKRAKRWVFIGPNGKATGEHTGLPSWSWCSWQCPVDPFSLVSALAYIDDLETQERVGSWRTRNIVEWRPSYANRQDLKHALHNSSTGQVNAKSLSNHHTGWKMHKSAGGLEKDGIYYTCMDHKAPKFKYPITLSSFGEKTQADPVPLHISAST</sequence>
<dbReference type="InterPro" id="IPR010730">
    <property type="entry name" value="HET"/>
</dbReference>
<dbReference type="PANTHER" id="PTHR33112:SF1">
    <property type="entry name" value="HETEROKARYON INCOMPATIBILITY DOMAIN-CONTAINING PROTEIN"/>
    <property type="match status" value="1"/>
</dbReference>
<dbReference type="Pfam" id="PF06985">
    <property type="entry name" value="HET"/>
    <property type="match status" value="1"/>
</dbReference>
<evidence type="ECO:0000259" key="2">
    <source>
        <dbReference type="Pfam" id="PF06985"/>
    </source>
</evidence>
<proteinExistence type="predicted"/>
<gene>
    <name evidence="3" type="ORF">B5807_07162</name>
</gene>